<evidence type="ECO:0000313" key="9">
    <source>
        <dbReference type="Proteomes" id="UP000543642"/>
    </source>
</evidence>
<dbReference type="InterPro" id="IPR032466">
    <property type="entry name" value="Metal_Hydrolase"/>
</dbReference>
<gene>
    <name evidence="8" type="ORF">HNP82_001528</name>
</gene>
<accession>A0A7W8M5I8</accession>
<keyword evidence="5 8" id="KW-0378">Hydrolase</keyword>
<comment type="cofactor">
    <cofactor evidence="1">
        <name>Zn(2+)</name>
        <dbReference type="ChEBI" id="CHEBI:29105"/>
    </cofactor>
</comment>
<proteinExistence type="inferred from homology"/>
<dbReference type="PANTHER" id="PTHR11409">
    <property type="entry name" value="ADENOSINE DEAMINASE"/>
    <property type="match status" value="1"/>
</dbReference>
<keyword evidence="4" id="KW-0479">Metal-binding</keyword>
<evidence type="ECO:0000256" key="2">
    <source>
        <dbReference type="ARBA" id="ARBA00006676"/>
    </source>
</evidence>
<dbReference type="Gene3D" id="3.20.20.140">
    <property type="entry name" value="Metal-dependent hydrolases"/>
    <property type="match status" value="1"/>
</dbReference>
<sequence>MIELHIHLEGSVRPQTLLELAREQGAYMPTHDVEALSRYLRVPNQITDLSEYLKRFDLAFTVLQEKKAIRRAVYELVRDLDDQGVLYAEIRMIPQYHTLRGLRQSQVVEAALAGMNRGIEDGKRIRANLILCTVRGADEKDNFATIVEAIQYLRKGVAGMDLVGDEARYPTDMYVDQFQVLNQEGIPFCVHAGEQAGPDSIRLAIKNGALRIGHGIHAIEDPDLVELIKERHIALEICPTSNLQTGVVADIHDHPIKKYYDAGVRVTVGTDDMVVCDTTLQKEYKLLEDTFGWGPADFEKMNGYAIDAAFLPAMQKERLRYLLKEIYHG</sequence>
<evidence type="ECO:0000256" key="5">
    <source>
        <dbReference type="ARBA" id="ARBA00022801"/>
    </source>
</evidence>
<dbReference type="EC" id="3.5.4.4" evidence="3"/>
<keyword evidence="9" id="KW-1185">Reference proteome</keyword>
<keyword evidence="6" id="KW-0862">Zinc</keyword>
<evidence type="ECO:0000256" key="6">
    <source>
        <dbReference type="ARBA" id="ARBA00022833"/>
    </source>
</evidence>
<dbReference type="GO" id="GO:0006154">
    <property type="term" value="P:adenosine catabolic process"/>
    <property type="evidence" value="ECO:0007669"/>
    <property type="project" value="TreeGrafter"/>
</dbReference>
<reference evidence="8 9" key="1">
    <citation type="submission" date="2020-08" db="EMBL/GenBank/DDBJ databases">
        <title>Genomic Encyclopedia of Type Strains, Phase IV (KMG-IV): sequencing the most valuable type-strain genomes for metagenomic binning, comparative biology and taxonomic classification.</title>
        <authorList>
            <person name="Goeker M."/>
        </authorList>
    </citation>
    <scope>NUCLEOTIDE SEQUENCE [LARGE SCALE GENOMIC DNA]</scope>
    <source>
        <strain evidence="8 9">DSM 106146</strain>
    </source>
</reference>
<evidence type="ECO:0000256" key="1">
    <source>
        <dbReference type="ARBA" id="ARBA00001947"/>
    </source>
</evidence>
<dbReference type="NCBIfam" id="TIGR01430">
    <property type="entry name" value="aden_deam"/>
    <property type="match status" value="1"/>
</dbReference>
<dbReference type="EMBL" id="JACHFW010000005">
    <property type="protein sequence ID" value="MBB5264401.1"/>
    <property type="molecule type" value="Genomic_DNA"/>
</dbReference>
<protein>
    <recommendedName>
        <fullName evidence="3">adenosine deaminase</fullName>
        <ecNumber evidence="3">3.5.4.4</ecNumber>
    </recommendedName>
</protein>
<evidence type="ECO:0000259" key="7">
    <source>
        <dbReference type="Pfam" id="PF00962"/>
    </source>
</evidence>
<dbReference type="GO" id="GO:0004000">
    <property type="term" value="F:adenosine deaminase activity"/>
    <property type="evidence" value="ECO:0007669"/>
    <property type="project" value="UniProtKB-ARBA"/>
</dbReference>
<evidence type="ECO:0000313" key="8">
    <source>
        <dbReference type="EMBL" id="MBB5264401.1"/>
    </source>
</evidence>
<comment type="caution">
    <text evidence="8">The sequence shown here is derived from an EMBL/GenBank/DDBJ whole genome shotgun (WGS) entry which is preliminary data.</text>
</comment>
<dbReference type="Pfam" id="PF00962">
    <property type="entry name" value="A_deaminase"/>
    <property type="match status" value="1"/>
</dbReference>
<organism evidence="8 9">
    <name type="scientific">Catenibacillus scindens</name>
    <dbReference type="NCBI Taxonomy" id="673271"/>
    <lineage>
        <taxon>Bacteria</taxon>
        <taxon>Bacillati</taxon>
        <taxon>Bacillota</taxon>
        <taxon>Clostridia</taxon>
        <taxon>Lachnospirales</taxon>
        <taxon>Lachnospiraceae</taxon>
        <taxon>Catenibacillus</taxon>
    </lineage>
</organism>
<dbReference type="SUPFAM" id="SSF51556">
    <property type="entry name" value="Metallo-dependent hydrolases"/>
    <property type="match status" value="1"/>
</dbReference>
<dbReference type="AlphaFoldDB" id="A0A7W8M5I8"/>
<dbReference type="GO" id="GO:0005829">
    <property type="term" value="C:cytosol"/>
    <property type="evidence" value="ECO:0007669"/>
    <property type="project" value="TreeGrafter"/>
</dbReference>
<name>A0A7W8M5I8_9FIRM</name>
<dbReference type="GO" id="GO:0046872">
    <property type="term" value="F:metal ion binding"/>
    <property type="evidence" value="ECO:0007669"/>
    <property type="project" value="UniProtKB-KW"/>
</dbReference>
<dbReference type="InterPro" id="IPR006330">
    <property type="entry name" value="Ado/ade_deaminase"/>
</dbReference>
<dbReference type="InterPro" id="IPR001365">
    <property type="entry name" value="A_deaminase_dom"/>
</dbReference>
<dbReference type="GO" id="GO:0043103">
    <property type="term" value="P:hypoxanthine salvage"/>
    <property type="evidence" value="ECO:0007669"/>
    <property type="project" value="TreeGrafter"/>
</dbReference>
<dbReference type="PANTHER" id="PTHR11409:SF43">
    <property type="entry name" value="ADENOSINE DEAMINASE"/>
    <property type="match status" value="1"/>
</dbReference>
<dbReference type="RefSeq" id="WP_183772973.1">
    <property type="nucleotide sequence ID" value="NZ_CAWVEG010000104.1"/>
</dbReference>
<dbReference type="GO" id="GO:0046103">
    <property type="term" value="P:inosine biosynthetic process"/>
    <property type="evidence" value="ECO:0007669"/>
    <property type="project" value="TreeGrafter"/>
</dbReference>
<dbReference type="Proteomes" id="UP000543642">
    <property type="component" value="Unassembled WGS sequence"/>
</dbReference>
<evidence type="ECO:0000256" key="4">
    <source>
        <dbReference type="ARBA" id="ARBA00022723"/>
    </source>
</evidence>
<comment type="similarity">
    <text evidence="2">Belongs to the metallo-dependent hydrolases superfamily. Adenosine and AMP deaminases family.</text>
</comment>
<feature type="domain" description="Adenosine deaminase" evidence="7">
    <location>
        <begin position="2"/>
        <end position="322"/>
    </location>
</feature>
<evidence type="ECO:0000256" key="3">
    <source>
        <dbReference type="ARBA" id="ARBA00012784"/>
    </source>
</evidence>